<proteinExistence type="predicted"/>
<keyword evidence="1" id="KW-0472">Membrane</keyword>
<name>A0A7W8QQ96_9ACTN</name>
<dbReference type="Proteomes" id="UP000572635">
    <property type="component" value="Unassembled WGS sequence"/>
</dbReference>
<keyword evidence="1" id="KW-0812">Transmembrane</keyword>
<dbReference type="RefSeq" id="WP_184395394.1">
    <property type="nucleotide sequence ID" value="NZ_BAAAJD010000060.1"/>
</dbReference>
<evidence type="ECO:0000313" key="2">
    <source>
        <dbReference type="EMBL" id="MBB5434627.1"/>
    </source>
</evidence>
<keyword evidence="3" id="KW-1185">Reference proteome</keyword>
<dbReference type="EMBL" id="JACHDB010000001">
    <property type="protein sequence ID" value="MBB5434627.1"/>
    <property type="molecule type" value="Genomic_DNA"/>
</dbReference>
<organism evidence="2 3">
    <name type="scientific">Nocardiopsis composta</name>
    <dbReference type="NCBI Taxonomy" id="157465"/>
    <lineage>
        <taxon>Bacteria</taxon>
        <taxon>Bacillati</taxon>
        <taxon>Actinomycetota</taxon>
        <taxon>Actinomycetes</taxon>
        <taxon>Streptosporangiales</taxon>
        <taxon>Nocardiopsidaceae</taxon>
        <taxon>Nocardiopsis</taxon>
    </lineage>
</organism>
<feature type="transmembrane region" description="Helical" evidence="1">
    <location>
        <begin position="53"/>
        <end position="77"/>
    </location>
</feature>
<sequence length="183" mass="18594">MPATADRRFSVPLVVLTAAMLVAGLALGLLVATPGAPLTTEHRPEQSAVVPHLAVTAVVLAAAAALTLGTRSLRWAWSPLSARAGRRIAAAFRHARGSFTGALRCAAFLPLAGLMLYLVLRMGMQVTAGLDPNFTADAWGGPTALGAFAAHGVDALLGIGVCGALAHLVLPDPEDAGAAPPPR</sequence>
<accession>A0A7W8QQ96</accession>
<dbReference type="AlphaFoldDB" id="A0A7W8QQ96"/>
<evidence type="ECO:0000256" key="1">
    <source>
        <dbReference type="SAM" id="Phobius"/>
    </source>
</evidence>
<feature type="transmembrane region" description="Helical" evidence="1">
    <location>
        <begin position="12"/>
        <end position="33"/>
    </location>
</feature>
<reference evidence="2 3" key="1">
    <citation type="submission" date="2020-08" db="EMBL/GenBank/DDBJ databases">
        <title>Sequencing the genomes of 1000 actinobacteria strains.</title>
        <authorList>
            <person name="Klenk H.-P."/>
        </authorList>
    </citation>
    <scope>NUCLEOTIDE SEQUENCE [LARGE SCALE GENOMIC DNA]</scope>
    <source>
        <strain evidence="2 3">DSM 44551</strain>
    </source>
</reference>
<keyword evidence="1" id="KW-1133">Transmembrane helix</keyword>
<evidence type="ECO:0000313" key="3">
    <source>
        <dbReference type="Proteomes" id="UP000572635"/>
    </source>
</evidence>
<comment type="caution">
    <text evidence="2">The sequence shown here is derived from an EMBL/GenBank/DDBJ whole genome shotgun (WGS) entry which is preliminary data.</text>
</comment>
<gene>
    <name evidence="2" type="ORF">HDA36_004711</name>
</gene>
<protein>
    <submittedName>
        <fullName evidence="2">Uncharacterized protein</fullName>
    </submittedName>
</protein>
<feature type="transmembrane region" description="Helical" evidence="1">
    <location>
        <begin position="98"/>
        <end position="120"/>
    </location>
</feature>